<name>A3DL85_STAMF</name>
<evidence type="ECO:0000256" key="7">
    <source>
        <dbReference type="ARBA" id="ARBA00041133"/>
    </source>
</evidence>
<evidence type="ECO:0000313" key="10">
    <source>
        <dbReference type="EMBL" id="ABN69395.1"/>
    </source>
</evidence>
<evidence type="ECO:0000259" key="9">
    <source>
        <dbReference type="PROSITE" id="PS50893"/>
    </source>
</evidence>
<dbReference type="GO" id="GO:0005524">
    <property type="term" value="F:ATP binding"/>
    <property type="evidence" value="ECO:0007669"/>
    <property type="project" value="UniProtKB-KW"/>
</dbReference>
<dbReference type="EC" id="7.3.2.6" evidence="6"/>
<dbReference type="STRING" id="399550.Smar_0282"/>
<dbReference type="AlphaFoldDB" id="A3DL85"/>
<gene>
    <name evidence="10" type="ordered locus">Smar_0282</name>
</gene>
<dbReference type="HOGENOM" id="CLU_000604_1_22_2"/>
<dbReference type="SMART" id="SM00382">
    <property type="entry name" value="AAA"/>
    <property type="match status" value="1"/>
</dbReference>
<reference evidence="10 11" key="2">
    <citation type="journal article" date="2009" name="Stand. Genomic Sci.">
        <title>Complete genome sequence of Staphylothermus marinus Stetter and Fiala 1986 type strain F1.</title>
        <authorList>
            <person name="Anderson I.J."/>
            <person name="Sun H."/>
            <person name="Lapidus A."/>
            <person name="Copeland A."/>
            <person name="Glavina Del Rio T."/>
            <person name="Tice H."/>
            <person name="Dalin E."/>
            <person name="Lucas S."/>
            <person name="Barry K."/>
            <person name="Land M."/>
            <person name="Richardson P."/>
            <person name="Huber H."/>
            <person name="Kyrpides N.C."/>
        </authorList>
    </citation>
    <scope>NUCLEOTIDE SEQUENCE [LARGE SCALE GENOMIC DNA]</scope>
    <source>
        <strain evidence="11">ATCC 43588 / DSM 3639 / JCM 9404 / F1</strain>
    </source>
</reference>
<evidence type="ECO:0000313" key="11">
    <source>
        <dbReference type="Proteomes" id="UP000000254"/>
    </source>
</evidence>
<reference evidence="11" key="1">
    <citation type="journal article" date="2009" name="BMC Genomics">
        <title>The complete genome sequence of Staphylothermus marinus reveals differences in sulfur metabolism among heterotrophic Crenarchaeota.</title>
        <authorList>
            <person name="Anderson I.J."/>
            <person name="Dharmarajan L."/>
            <person name="Rodriguez J."/>
            <person name="Hooper S."/>
            <person name="Porat I."/>
            <person name="Ulrich L.E."/>
            <person name="Elkins J.G."/>
            <person name="Mavromatis K."/>
            <person name="Sun H."/>
            <person name="Land M."/>
            <person name="Lapidus A."/>
            <person name="Lucas S."/>
            <person name="Barry K."/>
            <person name="Huber H."/>
            <person name="Zhulin I.B."/>
            <person name="Whitman W.B."/>
            <person name="Mukhopadhyay B."/>
            <person name="Woese C."/>
            <person name="Bristow J."/>
            <person name="Kyrpides N."/>
        </authorList>
    </citation>
    <scope>NUCLEOTIDE SEQUENCE [LARGE SCALE GENOMIC DNA]</scope>
    <source>
        <strain evidence="11">ATCC 43588 / DSM 3639 / JCM 9404 / F1</strain>
    </source>
</reference>
<evidence type="ECO:0000256" key="8">
    <source>
        <dbReference type="ARBA" id="ARBA00047936"/>
    </source>
</evidence>
<dbReference type="SUPFAM" id="SSF52540">
    <property type="entry name" value="P-loop containing nucleoside triphosphate hydrolases"/>
    <property type="match status" value="1"/>
</dbReference>
<feature type="domain" description="ABC transporter" evidence="9">
    <location>
        <begin position="2"/>
        <end position="231"/>
    </location>
</feature>
<keyword evidence="11" id="KW-1185">Reference proteome</keyword>
<dbReference type="Gene3D" id="3.40.50.300">
    <property type="entry name" value="P-loop containing nucleotide triphosphate hydrolases"/>
    <property type="match status" value="1"/>
</dbReference>
<dbReference type="InterPro" id="IPR027417">
    <property type="entry name" value="P-loop_NTPase"/>
</dbReference>
<dbReference type="InterPro" id="IPR017871">
    <property type="entry name" value="ABC_transporter-like_CS"/>
</dbReference>
<evidence type="ECO:0000256" key="4">
    <source>
        <dbReference type="ARBA" id="ARBA00038307"/>
    </source>
</evidence>
<dbReference type="eggNOG" id="arCOG00180">
    <property type="taxonomic scope" value="Archaea"/>
</dbReference>
<dbReference type="Pfam" id="PF00005">
    <property type="entry name" value="ABC_tran"/>
    <property type="match status" value="1"/>
</dbReference>
<dbReference type="PANTHER" id="PTHR42781">
    <property type="entry name" value="SPERMIDINE/PUTRESCINE IMPORT ATP-BINDING PROTEIN POTA"/>
    <property type="match status" value="1"/>
</dbReference>
<dbReference type="GeneID" id="4906773"/>
<keyword evidence="1" id="KW-0813">Transport</keyword>
<dbReference type="InterPro" id="IPR003593">
    <property type="entry name" value="AAA+_ATPase"/>
</dbReference>
<evidence type="ECO:0000256" key="3">
    <source>
        <dbReference type="ARBA" id="ARBA00022840"/>
    </source>
</evidence>
<comment type="catalytic activity">
    <reaction evidence="8">
        <text>tungstate(in) + ATP + H2O = tungstate(out) + ADP + phosphate + H(+)</text>
        <dbReference type="Rhea" id="RHEA:35027"/>
        <dbReference type="ChEBI" id="CHEBI:15377"/>
        <dbReference type="ChEBI" id="CHEBI:15378"/>
        <dbReference type="ChEBI" id="CHEBI:30616"/>
        <dbReference type="ChEBI" id="CHEBI:43474"/>
        <dbReference type="ChEBI" id="CHEBI:46502"/>
        <dbReference type="ChEBI" id="CHEBI:456216"/>
        <dbReference type="EC" id="7.3.2.6"/>
    </reaction>
</comment>
<evidence type="ECO:0000256" key="5">
    <source>
        <dbReference type="ARBA" id="ARBA00038781"/>
    </source>
</evidence>
<comment type="subunit">
    <text evidence="5">The complex is composed of two ATP-binding proteins (WtpC), two transmembrane proteins (WtpB) and a solute-binding protein (WtpA).</text>
</comment>
<organism evidence="10 11">
    <name type="scientific">Staphylothermus marinus (strain ATCC 43588 / DSM 3639 / JCM 9404 / F1)</name>
    <dbReference type="NCBI Taxonomy" id="399550"/>
    <lineage>
        <taxon>Archaea</taxon>
        <taxon>Thermoproteota</taxon>
        <taxon>Thermoprotei</taxon>
        <taxon>Desulfurococcales</taxon>
        <taxon>Desulfurococcaceae</taxon>
        <taxon>Staphylothermus</taxon>
    </lineage>
</organism>
<sequence>MIEIRDLYVEIGGFKLSIPYLSINDNEYLIVMGPSGVGKTVFLHTLAGFIKPLRGEILVNNKNIVKLPPEKRGFVLIPQDYGLFPHMTVRENIGFGLIIRGYDNNTIEKRILEISRILGIEHLLERKPDTLSGGEKQRVALARALIVEPEIILLDEPLASIDPGNRVKIRSFIKELRKKIKFTAIHVTHDIVEAIDLGDHIAYVERGKLIGKFSVEEFLDTKYAKPYIEELKPILNRL</sequence>
<dbReference type="PROSITE" id="PS50893">
    <property type="entry name" value="ABC_TRANSPORTER_2"/>
    <property type="match status" value="1"/>
</dbReference>
<evidence type="ECO:0000256" key="1">
    <source>
        <dbReference type="ARBA" id="ARBA00022448"/>
    </source>
</evidence>
<dbReference type="InterPro" id="IPR003439">
    <property type="entry name" value="ABC_transporter-like_ATP-bd"/>
</dbReference>
<comment type="similarity">
    <text evidence="4">Belongs to the ABC transporter superfamily. Sulfate/tungstate importer (TC 3.A.1.6) family.</text>
</comment>
<dbReference type="PANTHER" id="PTHR42781:SF4">
    <property type="entry name" value="SPERMIDINE_PUTRESCINE IMPORT ATP-BINDING PROTEIN POTA"/>
    <property type="match status" value="1"/>
</dbReference>
<proteinExistence type="inferred from homology"/>
<dbReference type="KEGG" id="smr:Smar_0282"/>
<evidence type="ECO:0000256" key="2">
    <source>
        <dbReference type="ARBA" id="ARBA00022741"/>
    </source>
</evidence>
<evidence type="ECO:0000256" key="6">
    <source>
        <dbReference type="ARBA" id="ARBA00039025"/>
    </source>
</evidence>
<protein>
    <recommendedName>
        <fullName evidence="7">Molybdate/tungstate import ATP-binding protein WtpC</fullName>
        <ecNumber evidence="6">7.3.2.6</ecNumber>
    </recommendedName>
</protein>
<dbReference type="EMBL" id="CP000575">
    <property type="protein sequence ID" value="ABN69395.1"/>
    <property type="molecule type" value="Genomic_DNA"/>
</dbReference>
<dbReference type="InterPro" id="IPR050093">
    <property type="entry name" value="ABC_SmlMolc_Importer"/>
</dbReference>
<dbReference type="GO" id="GO:1901238">
    <property type="term" value="F:ABC-type tungstate transporter activity"/>
    <property type="evidence" value="ECO:0007669"/>
    <property type="project" value="UniProtKB-EC"/>
</dbReference>
<keyword evidence="3" id="KW-0067">ATP-binding</keyword>
<dbReference type="OrthoDB" id="31298at2157"/>
<dbReference type="Proteomes" id="UP000000254">
    <property type="component" value="Chromosome"/>
</dbReference>
<keyword evidence="2" id="KW-0547">Nucleotide-binding</keyword>
<dbReference type="GO" id="GO:0016887">
    <property type="term" value="F:ATP hydrolysis activity"/>
    <property type="evidence" value="ECO:0007669"/>
    <property type="project" value="InterPro"/>
</dbReference>
<accession>A3DL85</accession>
<dbReference type="RefSeq" id="WP_011838586.1">
    <property type="nucleotide sequence ID" value="NC_009033.1"/>
</dbReference>
<dbReference type="PROSITE" id="PS00211">
    <property type="entry name" value="ABC_TRANSPORTER_1"/>
    <property type="match status" value="1"/>
</dbReference>